<feature type="transmembrane region" description="Helical" evidence="7">
    <location>
        <begin position="127"/>
        <end position="146"/>
    </location>
</feature>
<feature type="compositionally biased region" description="Polar residues" evidence="6">
    <location>
        <begin position="34"/>
        <end position="43"/>
    </location>
</feature>
<dbReference type="AlphaFoldDB" id="A0A7C8MQ81"/>
<gene>
    <name evidence="9" type="ORF">GQX73_g8276</name>
</gene>
<feature type="transmembrane region" description="Helical" evidence="7">
    <location>
        <begin position="152"/>
        <end position="173"/>
    </location>
</feature>
<dbReference type="InParanoid" id="A0A7C8MQ81"/>
<dbReference type="InterPro" id="IPR036259">
    <property type="entry name" value="MFS_trans_sf"/>
</dbReference>
<dbReference type="Proteomes" id="UP000481858">
    <property type="component" value="Unassembled WGS sequence"/>
</dbReference>
<dbReference type="PRINTS" id="PR01036">
    <property type="entry name" value="TCRTETB"/>
</dbReference>
<feature type="transmembrane region" description="Helical" evidence="7">
    <location>
        <begin position="412"/>
        <end position="434"/>
    </location>
</feature>
<feature type="transmembrane region" description="Helical" evidence="7">
    <location>
        <begin position="354"/>
        <end position="379"/>
    </location>
</feature>
<feature type="region of interest" description="Disordered" evidence="6">
    <location>
        <begin position="563"/>
        <end position="592"/>
    </location>
</feature>
<reference evidence="9 10" key="1">
    <citation type="submission" date="2019-12" db="EMBL/GenBank/DDBJ databases">
        <title>Draft genome sequence of the ascomycete Xylaria multiplex DSM 110363.</title>
        <authorList>
            <person name="Buettner E."/>
            <person name="Kellner H."/>
        </authorList>
    </citation>
    <scope>NUCLEOTIDE SEQUENCE [LARGE SCALE GENOMIC DNA]</scope>
    <source>
        <strain evidence="9 10">DSM 110363</strain>
    </source>
</reference>
<feature type="transmembrane region" description="Helical" evidence="7">
    <location>
        <begin position="276"/>
        <end position="300"/>
    </location>
</feature>
<name>A0A7C8MQ81_9PEZI</name>
<protein>
    <recommendedName>
        <fullName evidence="8">Major facilitator superfamily (MFS) profile domain-containing protein</fullName>
    </recommendedName>
</protein>
<dbReference type="GO" id="GO:0022857">
    <property type="term" value="F:transmembrane transporter activity"/>
    <property type="evidence" value="ECO:0007669"/>
    <property type="project" value="InterPro"/>
</dbReference>
<dbReference type="Pfam" id="PF07690">
    <property type="entry name" value="MFS_1"/>
    <property type="match status" value="1"/>
</dbReference>
<evidence type="ECO:0000259" key="8">
    <source>
        <dbReference type="PROSITE" id="PS50850"/>
    </source>
</evidence>
<accession>A0A7C8MQ81</accession>
<keyword evidence="4 7" id="KW-1133">Transmembrane helix</keyword>
<dbReference type="InterPro" id="IPR020846">
    <property type="entry name" value="MFS_dom"/>
</dbReference>
<comment type="subcellular location">
    <subcellularLocation>
        <location evidence="1">Membrane</location>
        <topology evidence="1">Multi-pass membrane protein</topology>
    </subcellularLocation>
</comment>
<evidence type="ECO:0000256" key="2">
    <source>
        <dbReference type="ARBA" id="ARBA00007520"/>
    </source>
</evidence>
<sequence>MATETGTETITALQSAVITPSSRDSKDGPASTALPASSTQSGGSDDEAPTDRKPSAARTALIMLPLCLSTLLSALDITIVIPAIPTIVASLGSVAGYIWIGSAFILASTATTPLWGTVADIWGRKPIILVAISIFLGGSLLCALAPNINALIAGRVVQGLGSAGMGTMVNVIICDSFSVRDRGLYLGFTSLAHALGSAIGPLVGGVLTEKADWRWCFWINLPIGGTVLVILLFFLKVASPGTPIVAGLKKIDWAGGSLVVGSVLMVLLALDFGDVVFPWSSATVINLLVFGVITGALFLVNEWKFAKEPIIPLHLFSSKSAVAAYGVYVFNFYVFIGMLYYLPLYSQAVLGASALTSGIYILPLIVASSLAAAFVGFFIQKTGRYLGVMYIGQFLSILGVGLFIYLPFERSLARLFIFEILVGVGGGMNIEPPLIVVQAINSARDTAAVVSSMNFVRSIAIAISIVVGGVIFQNEMTAANPALVTQIGAELGRQFNGDQATAKVEAINELPDQQQGVVRQAYFNSLRDVWVMYVAFAGLSLLFNVFVRTHHLSTENKGAVLGADREKTAGADGNVELEESQGQRLPDTRSTS</sequence>
<comment type="caution">
    <text evidence="9">The sequence shown here is derived from an EMBL/GenBank/DDBJ whole genome shotgun (WGS) entry which is preliminary data.</text>
</comment>
<evidence type="ECO:0000256" key="5">
    <source>
        <dbReference type="ARBA" id="ARBA00023136"/>
    </source>
</evidence>
<dbReference type="CDD" id="cd17502">
    <property type="entry name" value="MFS_Azr1_MDR_like"/>
    <property type="match status" value="1"/>
</dbReference>
<evidence type="ECO:0000256" key="6">
    <source>
        <dbReference type="SAM" id="MobiDB-lite"/>
    </source>
</evidence>
<dbReference type="GO" id="GO:0005886">
    <property type="term" value="C:plasma membrane"/>
    <property type="evidence" value="ECO:0007669"/>
    <property type="project" value="TreeGrafter"/>
</dbReference>
<proteinExistence type="inferred from homology"/>
<keyword evidence="3 7" id="KW-0812">Transmembrane</keyword>
<evidence type="ECO:0000313" key="9">
    <source>
        <dbReference type="EMBL" id="KAF2965315.1"/>
    </source>
</evidence>
<evidence type="ECO:0000256" key="7">
    <source>
        <dbReference type="SAM" id="Phobius"/>
    </source>
</evidence>
<evidence type="ECO:0000256" key="4">
    <source>
        <dbReference type="ARBA" id="ARBA00022989"/>
    </source>
</evidence>
<keyword evidence="10" id="KW-1185">Reference proteome</keyword>
<evidence type="ECO:0000256" key="1">
    <source>
        <dbReference type="ARBA" id="ARBA00004141"/>
    </source>
</evidence>
<evidence type="ECO:0000256" key="3">
    <source>
        <dbReference type="ARBA" id="ARBA00022692"/>
    </source>
</evidence>
<feature type="compositionally biased region" description="Polar residues" evidence="6">
    <location>
        <begin position="1"/>
        <end position="22"/>
    </location>
</feature>
<feature type="region of interest" description="Disordered" evidence="6">
    <location>
        <begin position="1"/>
        <end position="52"/>
    </location>
</feature>
<dbReference type="PROSITE" id="PS50850">
    <property type="entry name" value="MFS"/>
    <property type="match status" value="1"/>
</dbReference>
<feature type="transmembrane region" description="Helical" evidence="7">
    <location>
        <begin position="96"/>
        <end position="115"/>
    </location>
</feature>
<feature type="transmembrane region" description="Helical" evidence="7">
    <location>
        <begin position="251"/>
        <end position="270"/>
    </location>
</feature>
<feature type="domain" description="Major facilitator superfamily (MFS) profile" evidence="8">
    <location>
        <begin position="62"/>
        <end position="552"/>
    </location>
</feature>
<organism evidence="9 10">
    <name type="scientific">Xylaria multiplex</name>
    <dbReference type="NCBI Taxonomy" id="323545"/>
    <lineage>
        <taxon>Eukaryota</taxon>
        <taxon>Fungi</taxon>
        <taxon>Dikarya</taxon>
        <taxon>Ascomycota</taxon>
        <taxon>Pezizomycotina</taxon>
        <taxon>Sordariomycetes</taxon>
        <taxon>Xylariomycetidae</taxon>
        <taxon>Xylariales</taxon>
        <taxon>Xylariaceae</taxon>
        <taxon>Xylaria</taxon>
    </lineage>
</organism>
<dbReference type="PANTHER" id="PTHR23501:SF102">
    <property type="entry name" value="DRUG TRANSPORTER, PUTATIVE (AFU_ORTHOLOGUE AFUA_3G08530)-RELATED"/>
    <property type="match status" value="1"/>
</dbReference>
<dbReference type="PANTHER" id="PTHR23501">
    <property type="entry name" value="MAJOR FACILITATOR SUPERFAMILY"/>
    <property type="match status" value="1"/>
</dbReference>
<feature type="transmembrane region" description="Helical" evidence="7">
    <location>
        <begin position="321"/>
        <end position="342"/>
    </location>
</feature>
<dbReference type="SUPFAM" id="SSF103473">
    <property type="entry name" value="MFS general substrate transporter"/>
    <property type="match status" value="1"/>
</dbReference>
<dbReference type="Gene3D" id="1.20.1720.10">
    <property type="entry name" value="Multidrug resistance protein D"/>
    <property type="match status" value="1"/>
</dbReference>
<comment type="similarity">
    <text evidence="2">Belongs to the major facilitator superfamily. TCR/Tet family.</text>
</comment>
<feature type="compositionally biased region" description="Polar residues" evidence="6">
    <location>
        <begin position="580"/>
        <end position="592"/>
    </location>
</feature>
<dbReference type="OrthoDB" id="10021397at2759"/>
<feature type="transmembrane region" description="Helical" evidence="7">
    <location>
        <begin position="219"/>
        <end position="239"/>
    </location>
</feature>
<feature type="transmembrane region" description="Helical" evidence="7">
    <location>
        <begin position="185"/>
        <end position="207"/>
    </location>
</feature>
<dbReference type="EMBL" id="WUBL01000119">
    <property type="protein sequence ID" value="KAF2965315.1"/>
    <property type="molecule type" value="Genomic_DNA"/>
</dbReference>
<dbReference type="InterPro" id="IPR011701">
    <property type="entry name" value="MFS"/>
</dbReference>
<feature type="transmembrane region" description="Helical" evidence="7">
    <location>
        <begin position="386"/>
        <end position="406"/>
    </location>
</feature>
<feature type="transmembrane region" description="Helical" evidence="7">
    <location>
        <begin position="455"/>
        <end position="472"/>
    </location>
</feature>
<evidence type="ECO:0000313" key="10">
    <source>
        <dbReference type="Proteomes" id="UP000481858"/>
    </source>
</evidence>
<keyword evidence="5 7" id="KW-0472">Membrane</keyword>
<feature type="transmembrane region" description="Helical" evidence="7">
    <location>
        <begin position="530"/>
        <end position="547"/>
    </location>
</feature>
<dbReference type="Gene3D" id="1.20.1250.20">
    <property type="entry name" value="MFS general substrate transporter like domains"/>
    <property type="match status" value="1"/>
</dbReference>
<feature type="transmembrane region" description="Helical" evidence="7">
    <location>
        <begin position="61"/>
        <end position="84"/>
    </location>
</feature>